<dbReference type="Proteomes" id="UP000662873">
    <property type="component" value="Chromosome"/>
</dbReference>
<dbReference type="Pfam" id="PF13304">
    <property type="entry name" value="AAA_21"/>
    <property type="match status" value="1"/>
</dbReference>
<dbReference type="Gene3D" id="3.40.50.300">
    <property type="entry name" value="P-loop containing nucleotide triphosphate hydrolases"/>
    <property type="match status" value="1"/>
</dbReference>
<gene>
    <name evidence="2" type="ORF">NPRO_08020</name>
</gene>
<dbReference type="KEGG" id="npy:NPRO_08020"/>
<dbReference type="AlphaFoldDB" id="A0A809S3N3"/>
<sequence length="866" mass="96514">MAKLNVLKEILQWSEDRPNWQRDALRRLVLAGVLSDADIVNLATQCKANHGLVEAAESVPLAVDHLPEERLAESPVEMKSLTHNGGVNALAQNQTVAFGPGLTVVYGANAAGKSGYTRILKRACRARGAEDILGNVLNGGVPGRPSATIRYSLDKTDHDYIWDDDNPPHRDLSRVSVFDHHCASVYVTEQTDVAYRPLGLDLFDKLSNACEAVRRVLEGERRQMESVVAHLPEVPEGTRAHDLLSRLTSLTKPEDVRTLGTLSDEELARMLELQKSLKDLHTDDPQRTARALEIRAGRVKSIEKKIRVCGEVLSDSSIQEAFVAQKQMTEAQMIAESLRHEAFEAQPLPNTGSEAWRALWKAAERYSREDAYPDEAFPVTEVNSRCVLCQQLLRDDAIDRFRRFHDFLSSESQRERDRTSTEFLQRQNAVRDLIITDDASAEVLDELHLEEPELAEAARAYLDSAQHRRVAVMNALADASTPPGVMPALPLAPANLIEHVNSLLNRAAELRGDDHSEKIRLIDLELRELVARRALGQHADSVVSEIERKKRLAAYRECLDETNTNAITRKSTEVTKGAVTEQLTGSFAAELQALNFRHVEVEMVAAGGSRGALYHRLQLRRAPGVSVPKVVSEGEARCLSIASFFAELSTADDRSAILFDDPVSSLDHHWRENVAGRLVAESQSRQVIIFTHDIVFLLSLSDHAERMGVAVKHQYLRRTSNGSGLSEERLPWAAMKVSARVGMLKQMHQEATALSRQGDQAGYEQRASYIYGLLREAWERGVEEVLLNGVIERYRNSVETHRAKHLGDISDDDCKALNDGMSKCSRWLPGHDQAGAENTPFPEPADLEQDILALEGWLAAIRKRRS</sequence>
<name>A0A809S3N3_9BACT</name>
<evidence type="ECO:0000313" key="3">
    <source>
        <dbReference type="Proteomes" id="UP000662873"/>
    </source>
</evidence>
<reference evidence="2" key="1">
    <citation type="journal article" name="DNA Res.">
        <title>The physiological potential of anammox bacteria as revealed by their core genome structure.</title>
        <authorList>
            <person name="Okubo T."/>
            <person name="Toyoda A."/>
            <person name="Fukuhara K."/>
            <person name="Uchiyama I."/>
            <person name="Harigaya Y."/>
            <person name="Kuroiwa M."/>
            <person name="Suzuki T."/>
            <person name="Murakami Y."/>
            <person name="Suwa Y."/>
            <person name="Takami H."/>
        </authorList>
    </citation>
    <scope>NUCLEOTIDE SEQUENCE</scope>
    <source>
        <strain evidence="2">317325-2</strain>
    </source>
</reference>
<evidence type="ECO:0000259" key="1">
    <source>
        <dbReference type="Pfam" id="PF13304"/>
    </source>
</evidence>
<dbReference type="SUPFAM" id="SSF52540">
    <property type="entry name" value="P-loop containing nucleoside triphosphate hydrolases"/>
    <property type="match status" value="1"/>
</dbReference>
<accession>A0A809S3N3</accession>
<proteinExistence type="predicted"/>
<dbReference type="EMBL" id="AP021858">
    <property type="protein sequence ID" value="BBO23207.1"/>
    <property type="molecule type" value="Genomic_DNA"/>
</dbReference>
<dbReference type="PANTHER" id="PTHR32182:SF0">
    <property type="entry name" value="DNA REPLICATION AND REPAIR PROTEIN RECF"/>
    <property type="match status" value="1"/>
</dbReference>
<dbReference type="GO" id="GO:0000731">
    <property type="term" value="P:DNA synthesis involved in DNA repair"/>
    <property type="evidence" value="ECO:0007669"/>
    <property type="project" value="TreeGrafter"/>
</dbReference>
<dbReference type="GO" id="GO:0006302">
    <property type="term" value="P:double-strand break repair"/>
    <property type="evidence" value="ECO:0007669"/>
    <property type="project" value="TreeGrafter"/>
</dbReference>
<dbReference type="GO" id="GO:0016887">
    <property type="term" value="F:ATP hydrolysis activity"/>
    <property type="evidence" value="ECO:0007669"/>
    <property type="project" value="InterPro"/>
</dbReference>
<feature type="domain" description="ATPase AAA-type core" evidence="1">
    <location>
        <begin position="582"/>
        <end position="696"/>
    </location>
</feature>
<protein>
    <recommendedName>
        <fullName evidence="1">ATPase AAA-type core domain-containing protein</fullName>
    </recommendedName>
</protein>
<dbReference type="PANTHER" id="PTHR32182">
    <property type="entry name" value="DNA REPLICATION AND REPAIR PROTEIN RECF"/>
    <property type="match status" value="1"/>
</dbReference>
<dbReference type="CDD" id="cd00267">
    <property type="entry name" value="ABC_ATPase"/>
    <property type="match status" value="1"/>
</dbReference>
<evidence type="ECO:0000313" key="2">
    <source>
        <dbReference type="EMBL" id="BBO23207.1"/>
    </source>
</evidence>
<dbReference type="GO" id="GO:0005524">
    <property type="term" value="F:ATP binding"/>
    <property type="evidence" value="ECO:0007669"/>
    <property type="project" value="InterPro"/>
</dbReference>
<dbReference type="InterPro" id="IPR027417">
    <property type="entry name" value="P-loop_NTPase"/>
</dbReference>
<organism evidence="2 3">
    <name type="scientific">Candidatus Nitrosymbiomonas proteolyticus</name>
    <dbReference type="NCBI Taxonomy" id="2608984"/>
    <lineage>
        <taxon>Bacteria</taxon>
        <taxon>Bacillati</taxon>
        <taxon>Armatimonadota</taxon>
        <taxon>Armatimonadota incertae sedis</taxon>
        <taxon>Candidatus Nitrosymbiomonas</taxon>
    </lineage>
</organism>
<dbReference type="InterPro" id="IPR003959">
    <property type="entry name" value="ATPase_AAA_core"/>
</dbReference>